<dbReference type="GO" id="GO:0020037">
    <property type="term" value="F:heme binding"/>
    <property type="evidence" value="ECO:0007669"/>
    <property type="project" value="InterPro"/>
</dbReference>
<keyword evidence="7" id="KW-0408">Iron</keyword>
<sequence>MAFFLVVATIAISLLAWYSFNFLQSYNKARRIGLPLIFSPFDPWGLFWMLGGAFLGPLLLRLPFGLGEFVNHIKSDWYYLNRNALHQKLGPAFILVSPNRIQVVLGDGVAVEDVLTKRHKEFPKLPELYQGLKVFGNNLETAEGDDWRRHRKLTVPSFNERNISSSNGICKSNIVWRASLTQARGMLNSWVSAGKSGVTCTASDTMTVALHVLTAAGFGKDYSFQPSESRDCTVIKGEKLSFEVALGAVLDSFMGVVISSAFPTASEFLAKYMSKKVDSMKFTVTEFKRNLREMIEEERAVLKTKSSEKSNLMSALVRASDLEGTQGDGKRTLTEEELYGNLFIFTFAGHETTANALMYATALLAVNKHVQSWIREEIHSVIGKSLDTESWEYEKLFPQLKRCLAVMYETTRLYGPVIALPKSTGSTPSTLTIQGKEYIFPAHSDVMLNMVNVHHSPEFWGPTPGHSAQNAGSSRTAQQAPKNSCSRPMVATYPGQPGLEFALERKFVAVIASLFQRHRVQPVPQPGETIEVASKALSEAIEDSECVLTLKMRYPEKARLEWEADT</sequence>
<keyword evidence="5 10" id="KW-1133">Transmembrane helix</keyword>
<gene>
    <name evidence="11" type="primary">CYP709B1</name>
    <name evidence="11" type="ORF">LCER1_G003825</name>
</gene>
<evidence type="ECO:0000256" key="4">
    <source>
        <dbReference type="ARBA" id="ARBA00022723"/>
    </source>
</evidence>
<evidence type="ECO:0000256" key="3">
    <source>
        <dbReference type="ARBA" id="ARBA00022692"/>
    </source>
</evidence>
<dbReference type="PANTHER" id="PTHR24282">
    <property type="entry name" value="CYTOCHROME P450 FAMILY MEMBER"/>
    <property type="match status" value="1"/>
</dbReference>
<feature type="region of interest" description="Disordered" evidence="9">
    <location>
        <begin position="460"/>
        <end position="487"/>
    </location>
</feature>
<feature type="compositionally biased region" description="Polar residues" evidence="9">
    <location>
        <begin position="466"/>
        <end position="486"/>
    </location>
</feature>
<dbReference type="PRINTS" id="PR00463">
    <property type="entry name" value="EP450I"/>
</dbReference>
<dbReference type="OrthoDB" id="1470350at2759"/>
<evidence type="ECO:0000313" key="11">
    <source>
        <dbReference type="EMBL" id="TVY58543.1"/>
    </source>
</evidence>
<evidence type="ECO:0000256" key="9">
    <source>
        <dbReference type="SAM" id="MobiDB-lite"/>
    </source>
</evidence>
<feature type="transmembrane region" description="Helical" evidence="10">
    <location>
        <begin position="45"/>
        <end position="64"/>
    </location>
</feature>
<dbReference type="PANTHER" id="PTHR24282:SF255">
    <property type="entry name" value="CYTOCHROME P450 72A11-RELATED"/>
    <property type="match status" value="1"/>
</dbReference>
<dbReference type="InterPro" id="IPR050665">
    <property type="entry name" value="Cytochrome_P450_Monooxygen"/>
</dbReference>
<evidence type="ECO:0000256" key="2">
    <source>
        <dbReference type="ARBA" id="ARBA00022617"/>
    </source>
</evidence>
<dbReference type="AlphaFoldDB" id="A0A7D8Z484"/>
<dbReference type="InterPro" id="IPR002401">
    <property type="entry name" value="Cyt_P450_E_grp-I"/>
</dbReference>
<dbReference type="GO" id="GO:0016020">
    <property type="term" value="C:membrane"/>
    <property type="evidence" value="ECO:0007669"/>
    <property type="project" value="UniProtKB-SubCell"/>
</dbReference>
<evidence type="ECO:0000256" key="6">
    <source>
        <dbReference type="ARBA" id="ARBA00023002"/>
    </source>
</evidence>
<comment type="caution">
    <text evidence="11">The sequence shown here is derived from an EMBL/GenBank/DDBJ whole genome shotgun (WGS) entry which is preliminary data.</text>
</comment>
<dbReference type="EMBL" id="QGMG01000036">
    <property type="protein sequence ID" value="TVY58543.1"/>
    <property type="molecule type" value="Genomic_DNA"/>
</dbReference>
<dbReference type="InterPro" id="IPR036396">
    <property type="entry name" value="Cyt_P450_sf"/>
</dbReference>
<dbReference type="SUPFAM" id="SSF48264">
    <property type="entry name" value="Cytochrome P450"/>
    <property type="match status" value="1"/>
</dbReference>
<accession>A0A7D8Z484</accession>
<evidence type="ECO:0000256" key="10">
    <source>
        <dbReference type="SAM" id="Phobius"/>
    </source>
</evidence>
<reference evidence="11 12" key="1">
    <citation type="submission" date="2018-05" db="EMBL/GenBank/DDBJ databases">
        <title>Whole genome sequencing for identification of molecular markers to develop diagnostic detection tools for the regulated plant pathogen Lachnellula willkommii.</title>
        <authorList>
            <person name="Giroux E."/>
            <person name="Bilodeau G."/>
        </authorList>
    </citation>
    <scope>NUCLEOTIDE SEQUENCE [LARGE SCALE GENOMIC DNA]</scope>
    <source>
        <strain evidence="11 12">CBS 625.97</strain>
    </source>
</reference>
<keyword evidence="6" id="KW-0560">Oxidoreductase</keyword>
<evidence type="ECO:0000313" key="12">
    <source>
        <dbReference type="Proteomes" id="UP000481288"/>
    </source>
</evidence>
<dbReference type="GO" id="GO:0004497">
    <property type="term" value="F:monooxygenase activity"/>
    <property type="evidence" value="ECO:0007669"/>
    <property type="project" value="InterPro"/>
</dbReference>
<comment type="subcellular location">
    <subcellularLocation>
        <location evidence="1">Membrane</location>
    </subcellularLocation>
</comment>
<name>A0A7D8Z484_9HELO</name>
<keyword evidence="12" id="KW-1185">Reference proteome</keyword>
<keyword evidence="3 10" id="KW-0812">Transmembrane</keyword>
<keyword evidence="4" id="KW-0479">Metal-binding</keyword>
<evidence type="ECO:0000256" key="5">
    <source>
        <dbReference type="ARBA" id="ARBA00022989"/>
    </source>
</evidence>
<dbReference type="Proteomes" id="UP000481288">
    <property type="component" value="Unassembled WGS sequence"/>
</dbReference>
<dbReference type="GO" id="GO:0005506">
    <property type="term" value="F:iron ion binding"/>
    <property type="evidence" value="ECO:0007669"/>
    <property type="project" value="InterPro"/>
</dbReference>
<keyword evidence="8 10" id="KW-0472">Membrane</keyword>
<evidence type="ECO:0000256" key="1">
    <source>
        <dbReference type="ARBA" id="ARBA00004370"/>
    </source>
</evidence>
<dbReference type="GO" id="GO:0016705">
    <property type="term" value="F:oxidoreductase activity, acting on paired donors, with incorporation or reduction of molecular oxygen"/>
    <property type="evidence" value="ECO:0007669"/>
    <property type="project" value="InterPro"/>
</dbReference>
<keyword evidence="2" id="KW-0349">Heme</keyword>
<protein>
    <submittedName>
        <fullName evidence="11">Cytochrome P450</fullName>
    </submittedName>
</protein>
<evidence type="ECO:0000256" key="7">
    <source>
        <dbReference type="ARBA" id="ARBA00023004"/>
    </source>
</evidence>
<dbReference type="InterPro" id="IPR001128">
    <property type="entry name" value="Cyt_P450"/>
</dbReference>
<dbReference type="Pfam" id="PF00067">
    <property type="entry name" value="p450"/>
    <property type="match status" value="1"/>
</dbReference>
<organism evidence="11 12">
    <name type="scientific">Lachnellula cervina</name>
    <dbReference type="NCBI Taxonomy" id="1316786"/>
    <lineage>
        <taxon>Eukaryota</taxon>
        <taxon>Fungi</taxon>
        <taxon>Dikarya</taxon>
        <taxon>Ascomycota</taxon>
        <taxon>Pezizomycotina</taxon>
        <taxon>Leotiomycetes</taxon>
        <taxon>Helotiales</taxon>
        <taxon>Lachnaceae</taxon>
        <taxon>Lachnellula</taxon>
    </lineage>
</organism>
<evidence type="ECO:0000256" key="8">
    <source>
        <dbReference type="ARBA" id="ARBA00023136"/>
    </source>
</evidence>
<dbReference type="Gene3D" id="1.10.630.10">
    <property type="entry name" value="Cytochrome P450"/>
    <property type="match status" value="1"/>
</dbReference>
<proteinExistence type="predicted"/>